<gene>
    <name evidence="4" type="ORF">C427_5010</name>
</gene>
<sequence>MNDFNKENEKNEEDEKYQESKKLQSEQLEAKQLMIAKLLSFMPPLHKLPPKLFRPIFSMMDRMLGLKKIEMHKVVDLNIPVSTHNSDATTIKIRTYYPINPIEKTPLKTLVYFHGGGCVIGSINTHDRFCRYLAKHGNMNIISVDYRLSPEYKFPTPICDAIDAWNYIHDNHKALNIHPKYIGVGGDSAGAYLACLIGLSTLHTHSCRCRAK</sequence>
<dbReference type="PANTHER" id="PTHR48081">
    <property type="entry name" value="AB HYDROLASE SUPERFAMILY PROTEIN C4A8.06C"/>
    <property type="match status" value="1"/>
</dbReference>
<protein>
    <submittedName>
        <fullName evidence="4">Alpha/beta hydrolase domain-containing protein</fullName>
    </submittedName>
</protein>
<dbReference type="InterPro" id="IPR029058">
    <property type="entry name" value="AB_hydrolase_fold"/>
</dbReference>
<dbReference type="eggNOG" id="COG0657">
    <property type="taxonomic scope" value="Bacteria"/>
</dbReference>
<evidence type="ECO:0000256" key="2">
    <source>
        <dbReference type="SAM" id="MobiDB-lite"/>
    </source>
</evidence>
<dbReference type="Proteomes" id="UP000011864">
    <property type="component" value="Chromosome"/>
</dbReference>
<dbReference type="KEGG" id="gps:C427_5010"/>
<dbReference type="RefSeq" id="WP_015431305.1">
    <property type="nucleotide sequence ID" value="NC_020514.1"/>
</dbReference>
<evidence type="ECO:0000313" key="4">
    <source>
        <dbReference type="EMBL" id="AGH47109.1"/>
    </source>
</evidence>
<dbReference type="Pfam" id="PF07859">
    <property type="entry name" value="Abhydrolase_3"/>
    <property type="match status" value="1"/>
</dbReference>
<proteinExistence type="predicted"/>
<dbReference type="SUPFAM" id="SSF53474">
    <property type="entry name" value="alpha/beta-Hydrolases"/>
    <property type="match status" value="1"/>
</dbReference>
<dbReference type="MEROPS" id="S09.A47"/>
<feature type="domain" description="Alpha/beta hydrolase fold-3" evidence="3">
    <location>
        <begin position="110"/>
        <end position="197"/>
    </location>
</feature>
<keyword evidence="1 4" id="KW-0378">Hydrolase</keyword>
<evidence type="ECO:0000313" key="5">
    <source>
        <dbReference type="Proteomes" id="UP000011864"/>
    </source>
</evidence>
<evidence type="ECO:0000256" key="1">
    <source>
        <dbReference type="ARBA" id="ARBA00022801"/>
    </source>
</evidence>
<reference evidence="4 5" key="1">
    <citation type="journal article" date="2013" name="Genome Announc.">
        <title>Complete Genome Sequence of Glaciecola psychrophila Strain 170T.</title>
        <authorList>
            <person name="Yin J."/>
            <person name="Chen J."/>
            <person name="Liu G."/>
            <person name="Yu Y."/>
            <person name="Song L."/>
            <person name="Wang X."/>
            <person name="Qu X."/>
        </authorList>
    </citation>
    <scope>NUCLEOTIDE SEQUENCE [LARGE SCALE GENOMIC DNA]</scope>
    <source>
        <strain evidence="4 5">170</strain>
    </source>
</reference>
<dbReference type="GO" id="GO:0016787">
    <property type="term" value="F:hydrolase activity"/>
    <property type="evidence" value="ECO:0007669"/>
    <property type="project" value="UniProtKB-KW"/>
</dbReference>
<feature type="region of interest" description="Disordered" evidence="2">
    <location>
        <begin position="1"/>
        <end position="23"/>
    </location>
</feature>
<dbReference type="InterPro" id="IPR013094">
    <property type="entry name" value="AB_hydrolase_3"/>
</dbReference>
<name>M4RY21_9ALTE</name>
<dbReference type="PANTHER" id="PTHR48081:SF8">
    <property type="entry name" value="ALPHA_BETA HYDROLASE FOLD-3 DOMAIN-CONTAINING PROTEIN-RELATED"/>
    <property type="match status" value="1"/>
</dbReference>
<dbReference type="HOGENOM" id="CLU_1298773_0_0_6"/>
<dbReference type="AlphaFoldDB" id="M4RY21"/>
<dbReference type="PATRIC" id="fig|1129794.4.peg.4997"/>
<keyword evidence="5" id="KW-1185">Reference proteome</keyword>
<dbReference type="STRING" id="1129794.C427_5010"/>
<dbReference type="InterPro" id="IPR050300">
    <property type="entry name" value="GDXG_lipolytic_enzyme"/>
</dbReference>
<evidence type="ECO:0000259" key="3">
    <source>
        <dbReference type="Pfam" id="PF07859"/>
    </source>
</evidence>
<dbReference type="EMBL" id="CP003837">
    <property type="protein sequence ID" value="AGH47109.1"/>
    <property type="molecule type" value="Genomic_DNA"/>
</dbReference>
<accession>M4RY21</accession>
<organism evidence="4 5">
    <name type="scientific">Paraglaciecola psychrophila 170</name>
    <dbReference type="NCBI Taxonomy" id="1129794"/>
    <lineage>
        <taxon>Bacteria</taxon>
        <taxon>Pseudomonadati</taxon>
        <taxon>Pseudomonadota</taxon>
        <taxon>Gammaproteobacteria</taxon>
        <taxon>Alteromonadales</taxon>
        <taxon>Alteromonadaceae</taxon>
        <taxon>Paraglaciecola</taxon>
    </lineage>
</organism>
<dbReference type="Gene3D" id="3.40.50.1820">
    <property type="entry name" value="alpha/beta hydrolase"/>
    <property type="match status" value="1"/>
</dbReference>